<evidence type="ECO:0000313" key="3">
    <source>
        <dbReference type="Proteomes" id="UP000886891"/>
    </source>
</evidence>
<sequence>MASTLTRDNVIAERKWDLSGLFADETQWQSLYDEVDASLGAIGAYRNRLNVDNVFECLRLESDTSRRIERLYMYAALRKDEDTSRAVYQSMAEKAEMLMVRFSTEASFVTPEIAKFPVKTLRALAADPAGEAFSVYFENVIREKKHILSAKEEKVLSQIASFTRDFRQIFSMFDNADIKFGRVSDG</sequence>
<dbReference type="InterPro" id="IPR013647">
    <property type="entry name" value="OligopepF_N_dom"/>
</dbReference>
<name>A0A9D1SX10_9FIRM</name>
<feature type="non-terminal residue" evidence="2">
    <location>
        <position position="186"/>
    </location>
</feature>
<evidence type="ECO:0000259" key="1">
    <source>
        <dbReference type="Pfam" id="PF08439"/>
    </source>
</evidence>
<evidence type="ECO:0000313" key="2">
    <source>
        <dbReference type="EMBL" id="HIU99693.1"/>
    </source>
</evidence>
<dbReference type="SUPFAM" id="SSF55486">
    <property type="entry name" value="Metalloproteases ('zincins'), catalytic domain"/>
    <property type="match status" value="1"/>
</dbReference>
<feature type="domain" description="Oligopeptidase F N-terminal" evidence="1">
    <location>
        <begin position="112"/>
        <end position="180"/>
    </location>
</feature>
<reference evidence="2" key="2">
    <citation type="journal article" date="2021" name="PeerJ">
        <title>Extensive microbial diversity within the chicken gut microbiome revealed by metagenomics and culture.</title>
        <authorList>
            <person name="Gilroy R."/>
            <person name="Ravi A."/>
            <person name="Getino M."/>
            <person name="Pursley I."/>
            <person name="Horton D.L."/>
            <person name="Alikhan N.F."/>
            <person name="Baker D."/>
            <person name="Gharbi K."/>
            <person name="Hall N."/>
            <person name="Watson M."/>
            <person name="Adriaenssens E.M."/>
            <person name="Foster-Nyarko E."/>
            <person name="Jarju S."/>
            <person name="Secka A."/>
            <person name="Antonio M."/>
            <person name="Oren A."/>
            <person name="Chaudhuri R.R."/>
            <person name="La Ragione R."/>
            <person name="Hildebrand F."/>
            <person name="Pallen M.J."/>
        </authorList>
    </citation>
    <scope>NUCLEOTIDE SEQUENCE</scope>
    <source>
        <strain evidence="2">23406</strain>
    </source>
</reference>
<gene>
    <name evidence="2" type="ORF">IAB14_01100</name>
</gene>
<reference evidence="2" key="1">
    <citation type="submission" date="2020-10" db="EMBL/GenBank/DDBJ databases">
        <authorList>
            <person name="Gilroy R."/>
        </authorList>
    </citation>
    <scope>NUCLEOTIDE SEQUENCE</scope>
    <source>
        <strain evidence="2">23406</strain>
    </source>
</reference>
<accession>A0A9D1SX10</accession>
<dbReference type="AlphaFoldDB" id="A0A9D1SX10"/>
<dbReference type="Pfam" id="PF08439">
    <property type="entry name" value="Peptidase_M3_N"/>
    <property type="match status" value="1"/>
</dbReference>
<organism evidence="2 3">
    <name type="scientific">Candidatus Stercoripulliclostridium merdipullorum</name>
    <dbReference type="NCBI Taxonomy" id="2840952"/>
    <lineage>
        <taxon>Bacteria</taxon>
        <taxon>Bacillati</taxon>
        <taxon>Bacillota</taxon>
        <taxon>Clostridia</taxon>
        <taxon>Eubacteriales</taxon>
        <taxon>Candidatus Stercoripulliclostridium</taxon>
    </lineage>
</organism>
<protein>
    <recommendedName>
        <fullName evidence="1">Oligopeptidase F N-terminal domain-containing protein</fullName>
    </recommendedName>
</protein>
<dbReference type="EMBL" id="DVOH01000011">
    <property type="protein sequence ID" value="HIU99693.1"/>
    <property type="molecule type" value="Genomic_DNA"/>
</dbReference>
<comment type="caution">
    <text evidence="2">The sequence shown here is derived from an EMBL/GenBank/DDBJ whole genome shotgun (WGS) entry which is preliminary data.</text>
</comment>
<dbReference type="Gene3D" id="1.20.140.70">
    <property type="entry name" value="Oligopeptidase f, N-terminal domain"/>
    <property type="match status" value="1"/>
</dbReference>
<proteinExistence type="predicted"/>
<dbReference type="Proteomes" id="UP000886891">
    <property type="component" value="Unassembled WGS sequence"/>
</dbReference>